<dbReference type="Proteomes" id="UP000011554">
    <property type="component" value="Unassembled WGS sequence"/>
</dbReference>
<dbReference type="AlphaFoldDB" id="M0B2D4"/>
<sequence>MFSICTFLRFNTSLHQFQFEIDSQYKTIHQHIERFTSSARSRSTKYTAHACDTASISAI</sequence>
<dbReference type="GO" id="GO:0016853">
    <property type="term" value="F:isomerase activity"/>
    <property type="evidence" value="ECO:0007669"/>
    <property type="project" value="UniProtKB-KW"/>
</dbReference>
<comment type="caution">
    <text evidence="1">The sequence shown here is derived from an EMBL/GenBank/DDBJ whole genome shotgun (WGS) entry which is preliminary data.</text>
</comment>
<reference evidence="1 2" key="1">
    <citation type="journal article" date="2014" name="PLoS Genet.">
        <title>Phylogenetically driven sequencing of extremely halophilic archaea reveals strategies for static and dynamic osmo-response.</title>
        <authorList>
            <person name="Becker E.A."/>
            <person name="Seitzer P.M."/>
            <person name="Tritt A."/>
            <person name="Larsen D."/>
            <person name="Krusor M."/>
            <person name="Yao A.I."/>
            <person name="Wu D."/>
            <person name="Madern D."/>
            <person name="Eisen J.A."/>
            <person name="Darling A.E."/>
            <person name="Facciotti M.T."/>
        </authorList>
    </citation>
    <scope>NUCLEOTIDE SEQUENCE [LARGE SCALE GENOMIC DNA]</scope>
    <source>
        <strain evidence="1 2">DSM 12278</strain>
    </source>
</reference>
<evidence type="ECO:0000313" key="2">
    <source>
        <dbReference type="Proteomes" id="UP000011554"/>
    </source>
</evidence>
<accession>M0B2D4</accession>
<gene>
    <name evidence="1" type="ORF">C481_03312</name>
</gene>
<organism evidence="1 2">
    <name type="scientific">Natrialba asiatica (strain ATCC 700177 / DSM 12278 / JCM 9576 / FERM P-10747 / NBRC 102637 / 172P1)</name>
    <dbReference type="NCBI Taxonomy" id="29540"/>
    <lineage>
        <taxon>Archaea</taxon>
        <taxon>Methanobacteriati</taxon>
        <taxon>Methanobacteriota</taxon>
        <taxon>Stenosarchaea group</taxon>
        <taxon>Halobacteria</taxon>
        <taxon>Halobacteriales</taxon>
        <taxon>Natrialbaceae</taxon>
        <taxon>Natrialba</taxon>
    </lineage>
</organism>
<dbReference type="EMBL" id="AOIO01000010">
    <property type="protein sequence ID" value="ELZ04945.1"/>
    <property type="molecule type" value="Genomic_DNA"/>
</dbReference>
<dbReference type="eggNOG" id="arCOG02132">
    <property type="taxonomic scope" value="Archaea"/>
</dbReference>
<evidence type="ECO:0000313" key="1">
    <source>
        <dbReference type="EMBL" id="ELZ04945.1"/>
    </source>
</evidence>
<name>M0B2D4_NATA1</name>
<keyword evidence="2" id="KW-1185">Reference proteome</keyword>
<keyword evidence="1" id="KW-0413">Isomerase</keyword>
<protein>
    <submittedName>
        <fullName evidence="1">DNA topoisomerase type IA zn finger domain-containing protein</fullName>
    </submittedName>
</protein>
<proteinExistence type="predicted"/>